<dbReference type="InterPro" id="IPR003661">
    <property type="entry name" value="HisK_dim/P_dom"/>
</dbReference>
<dbReference type="InterPro" id="IPR000014">
    <property type="entry name" value="PAS"/>
</dbReference>
<keyword evidence="5" id="KW-0418">Kinase</keyword>
<dbReference type="Gene3D" id="1.10.287.130">
    <property type="match status" value="1"/>
</dbReference>
<keyword evidence="4" id="KW-0808">Transferase</keyword>
<dbReference type="InterPro" id="IPR036097">
    <property type="entry name" value="HisK_dim/P_sf"/>
</dbReference>
<evidence type="ECO:0000313" key="10">
    <source>
        <dbReference type="EMBL" id="RKD89144.1"/>
    </source>
</evidence>
<evidence type="ECO:0000256" key="2">
    <source>
        <dbReference type="ARBA" id="ARBA00012438"/>
    </source>
</evidence>
<dbReference type="EMBL" id="RAPO01000004">
    <property type="protein sequence ID" value="RKD89144.1"/>
    <property type="molecule type" value="Genomic_DNA"/>
</dbReference>
<comment type="caution">
    <text evidence="10">The sequence shown here is derived from an EMBL/GenBank/DDBJ whole genome shotgun (WGS) entry which is preliminary data.</text>
</comment>
<keyword evidence="11" id="KW-1185">Reference proteome</keyword>
<dbReference type="SMART" id="SM00086">
    <property type="entry name" value="PAC"/>
    <property type="match status" value="3"/>
</dbReference>
<dbReference type="SMART" id="SM00388">
    <property type="entry name" value="HisKA"/>
    <property type="match status" value="1"/>
</dbReference>
<dbReference type="RefSeq" id="WP_245977706.1">
    <property type="nucleotide sequence ID" value="NZ_RAPO01000004.1"/>
</dbReference>
<dbReference type="InterPro" id="IPR003018">
    <property type="entry name" value="GAF"/>
</dbReference>
<dbReference type="CDD" id="cd00082">
    <property type="entry name" value="HisKA"/>
    <property type="match status" value="1"/>
</dbReference>
<dbReference type="Pfam" id="PF02518">
    <property type="entry name" value="HATPase_c"/>
    <property type="match status" value="1"/>
</dbReference>
<sequence>MTNGNGNGHGPRASPGSSDPSTRERTNEDRDYQFRALVEAVEEYAIFRLDPEGTVVSWNTGAERIKGYSAAEIVGRHFSTFYTDDDRAAGVPERNLAAAVDNGSVEDEGWRVRADGSRFWANVTITAIRGDDGDLEGFAKVTRDMTDRKRAEEEHQLHVSVSHSLAEAASLEEGLLAVLEEVCQWTDWEVGQAWLPTDDGVAKKLPISYVQSDDFAPFVDESSVFAFEPGEGIPGRVLDAAESVWFPDVTAVSEEIYPRTALAAEMGVKAGLGVPVLADGDVAVILEFYMTERREMDDRLVEVVSAATADLGGLVSRRQAEDELDRERQLLGEMMEAAPVGISVLSADGDVQRMNERAAVLHGRPANAEQPDADSRTYYDEEGSLVPFEERPFALVRETGEPLYDWTAQIEHPDGQRKWLSVDAAPIETDDGELDRVVLIEEDLSELGERYRAIMEAINDVIVTIDETSTIRSVNPAVEDVFGYGRGDLIGEPLTRLMPEEYREKHHAAISRYLETGDQTLDWEYLELPGLRADGTEIPLAVSFSEIRYRGERYFTGVLRDISERKAYQRRIEESNERLEQFAYAASHDLQEPLRMVSSYLQLIERRYGDDLDADGQEFLDYAVDGAERMRDMIDGLLEYSRVETRGDPLEPVELDAVLADVRDDLQVKIREHDAEITAESLPRVEGDSDQLRQVFQNLLDNAVEYSGDEPPRVRIEAERSGDEWVLSVSDEGVGIESGDVDRIFEVFQSLHTPEEGGGTGIGLALVKRIVERHGGEIRVDSEPSEGTTFSFTLPAADDGER</sequence>
<proteinExistence type="predicted"/>
<feature type="domain" description="Histidine kinase" evidence="7">
    <location>
        <begin position="585"/>
        <end position="798"/>
    </location>
</feature>
<dbReference type="CDD" id="cd00130">
    <property type="entry name" value="PAS"/>
    <property type="match status" value="3"/>
</dbReference>
<dbReference type="SMART" id="SM00387">
    <property type="entry name" value="HATPase_c"/>
    <property type="match status" value="1"/>
</dbReference>
<protein>
    <recommendedName>
        <fullName evidence="2">histidine kinase</fullName>
        <ecNumber evidence="2">2.7.13.3</ecNumber>
    </recommendedName>
</protein>
<dbReference type="PANTHER" id="PTHR43304:SF1">
    <property type="entry name" value="PAC DOMAIN-CONTAINING PROTEIN"/>
    <property type="match status" value="1"/>
</dbReference>
<dbReference type="Gene3D" id="3.30.565.10">
    <property type="entry name" value="Histidine kinase-like ATPase, C-terminal domain"/>
    <property type="match status" value="1"/>
</dbReference>
<dbReference type="InterPro" id="IPR000700">
    <property type="entry name" value="PAS-assoc_C"/>
</dbReference>
<feature type="domain" description="PAS" evidence="8">
    <location>
        <begin position="447"/>
        <end position="517"/>
    </location>
</feature>
<evidence type="ECO:0000259" key="9">
    <source>
        <dbReference type="PROSITE" id="PS50113"/>
    </source>
</evidence>
<dbReference type="SUPFAM" id="SSF55785">
    <property type="entry name" value="PYP-like sensor domain (PAS domain)"/>
    <property type="match status" value="3"/>
</dbReference>
<dbReference type="InterPro" id="IPR036890">
    <property type="entry name" value="HATPase_C_sf"/>
</dbReference>
<dbReference type="PRINTS" id="PR00344">
    <property type="entry name" value="BCTRLSENSOR"/>
</dbReference>
<dbReference type="InterPro" id="IPR013767">
    <property type="entry name" value="PAS_fold"/>
</dbReference>
<evidence type="ECO:0000256" key="5">
    <source>
        <dbReference type="ARBA" id="ARBA00022777"/>
    </source>
</evidence>
<dbReference type="InterPro" id="IPR029016">
    <property type="entry name" value="GAF-like_dom_sf"/>
</dbReference>
<dbReference type="Pfam" id="PF00512">
    <property type="entry name" value="HisKA"/>
    <property type="match status" value="1"/>
</dbReference>
<dbReference type="PROSITE" id="PS50112">
    <property type="entry name" value="PAS"/>
    <property type="match status" value="2"/>
</dbReference>
<dbReference type="AlphaFoldDB" id="A0A3R7HGH4"/>
<evidence type="ECO:0000256" key="6">
    <source>
        <dbReference type="SAM" id="MobiDB-lite"/>
    </source>
</evidence>
<reference evidence="10 11" key="1">
    <citation type="submission" date="2018-09" db="EMBL/GenBank/DDBJ databases">
        <title>Genomic Encyclopedia of Archaeal and Bacterial Type Strains, Phase II (KMG-II): from individual species to whole genera.</title>
        <authorList>
            <person name="Goeker M."/>
        </authorList>
    </citation>
    <scope>NUCLEOTIDE SEQUENCE [LARGE SCALE GENOMIC DNA]</scope>
    <source>
        <strain evidence="10 11">DSM 13151</strain>
    </source>
</reference>
<dbReference type="SUPFAM" id="SSF55781">
    <property type="entry name" value="GAF domain-like"/>
    <property type="match status" value="1"/>
</dbReference>
<evidence type="ECO:0000256" key="1">
    <source>
        <dbReference type="ARBA" id="ARBA00000085"/>
    </source>
</evidence>
<dbReference type="Gene3D" id="3.30.450.20">
    <property type="entry name" value="PAS domain"/>
    <property type="match status" value="3"/>
</dbReference>
<feature type="region of interest" description="Disordered" evidence="6">
    <location>
        <begin position="780"/>
        <end position="802"/>
    </location>
</feature>
<dbReference type="PROSITE" id="PS50113">
    <property type="entry name" value="PAC"/>
    <property type="match status" value="3"/>
</dbReference>
<comment type="catalytic activity">
    <reaction evidence="1">
        <text>ATP + protein L-histidine = ADP + protein N-phospho-L-histidine.</text>
        <dbReference type="EC" id="2.7.13.3"/>
    </reaction>
</comment>
<dbReference type="Proteomes" id="UP000283805">
    <property type="component" value="Unassembled WGS sequence"/>
</dbReference>
<feature type="domain" description="PAC" evidence="9">
    <location>
        <begin position="404"/>
        <end position="456"/>
    </location>
</feature>
<dbReference type="PROSITE" id="PS50109">
    <property type="entry name" value="HIS_KIN"/>
    <property type="match status" value="1"/>
</dbReference>
<dbReference type="FunFam" id="3.30.565.10:FF:000006">
    <property type="entry name" value="Sensor histidine kinase WalK"/>
    <property type="match status" value="1"/>
</dbReference>
<dbReference type="PANTHER" id="PTHR43304">
    <property type="entry name" value="PHYTOCHROME-LIKE PROTEIN CPH1"/>
    <property type="match status" value="1"/>
</dbReference>
<accession>A0A3R7HGH4</accession>
<feature type="domain" description="PAS" evidence="8">
    <location>
        <begin position="30"/>
        <end position="103"/>
    </location>
</feature>
<gene>
    <name evidence="10" type="ORF">ATJ93_3970</name>
</gene>
<keyword evidence="3" id="KW-0597">Phosphoprotein</keyword>
<name>A0A3R7HGH4_9EURY</name>
<dbReference type="GO" id="GO:0000155">
    <property type="term" value="F:phosphorelay sensor kinase activity"/>
    <property type="evidence" value="ECO:0007669"/>
    <property type="project" value="InterPro"/>
</dbReference>
<dbReference type="Pfam" id="PF13426">
    <property type="entry name" value="PAS_9"/>
    <property type="match status" value="2"/>
</dbReference>
<dbReference type="Pfam" id="PF00989">
    <property type="entry name" value="PAS"/>
    <property type="match status" value="1"/>
</dbReference>
<dbReference type="InterPro" id="IPR035965">
    <property type="entry name" value="PAS-like_dom_sf"/>
</dbReference>
<dbReference type="SMART" id="SM00091">
    <property type="entry name" value="PAS"/>
    <property type="match status" value="3"/>
</dbReference>
<dbReference type="InterPro" id="IPR001610">
    <property type="entry name" value="PAC"/>
</dbReference>
<dbReference type="InterPro" id="IPR052162">
    <property type="entry name" value="Sensor_kinase/Photoreceptor"/>
</dbReference>
<evidence type="ECO:0000256" key="3">
    <source>
        <dbReference type="ARBA" id="ARBA00022553"/>
    </source>
</evidence>
<evidence type="ECO:0000259" key="8">
    <source>
        <dbReference type="PROSITE" id="PS50112"/>
    </source>
</evidence>
<evidence type="ECO:0000256" key="4">
    <source>
        <dbReference type="ARBA" id="ARBA00022679"/>
    </source>
</evidence>
<dbReference type="InterPro" id="IPR005467">
    <property type="entry name" value="His_kinase_dom"/>
</dbReference>
<organism evidence="10 11">
    <name type="scientific">Halopiger aswanensis</name>
    <dbReference type="NCBI Taxonomy" id="148449"/>
    <lineage>
        <taxon>Archaea</taxon>
        <taxon>Methanobacteriati</taxon>
        <taxon>Methanobacteriota</taxon>
        <taxon>Stenosarchaea group</taxon>
        <taxon>Halobacteria</taxon>
        <taxon>Halobacteriales</taxon>
        <taxon>Natrialbaceae</taxon>
        <taxon>Halopiger</taxon>
    </lineage>
</organism>
<dbReference type="Pfam" id="PF13185">
    <property type="entry name" value="GAF_2"/>
    <property type="match status" value="1"/>
</dbReference>
<dbReference type="SUPFAM" id="SSF55874">
    <property type="entry name" value="ATPase domain of HSP90 chaperone/DNA topoisomerase II/histidine kinase"/>
    <property type="match status" value="1"/>
</dbReference>
<evidence type="ECO:0000313" key="11">
    <source>
        <dbReference type="Proteomes" id="UP000283805"/>
    </source>
</evidence>
<dbReference type="GO" id="GO:0006355">
    <property type="term" value="P:regulation of DNA-templated transcription"/>
    <property type="evidence" value="ECO:0007669"/>
    <property type="project" value="InterPro"/>
</dbReference>
<dbReference type="Gene3D" id="3.30.450.40">
    <property type="match status" value="1"/>
</dbReference>
<feature type="domain" description="PAC" evidence="9">
    <location>
        <begin position="524"/>
        <end position="574"/>
    </location>
</feature>
<dbReference type="NCBIfam" id="TIGR00229">
    <property type="entry name" value="sensory_box"/>
    <property type="match status" value="2"/>
</dbReference>
<evidence type="ECO:0000259" key="7">
    <source>
        <dbReference type="PROSITE" id="PS50109"/>
    </source>
</evidence>
<dbReference type="EC" id="2.7.13.3" evidence="2"/>
<dbReference type="SUPFAM" id="SSF47384">
    <property type="entry name" value="Homodimeric domain of signal transducing histidine kinase"/>
    <property type="match status" value="1"/>
</dbReference>
<dbReference type="InterPro" id="IPR003594">
    <property type="entry name" value="HATPase_dom"/>
</dbReference>
<feature type="domain" description="PAC" evidence="9">
    <location>
        <begin position="105"/>
        <end position="157"/>
    </location>
</feature>
<dbReference type="InterPro" id="IPR004358">
    <property type="entry name" value="Sig_transdc_His_kin-like_C"/>
</dbReference>
<feature type="region of interest" description="Disordered" evidence="6">
    <location>
        <begin position="1"/>
        <end position="29"/>
    </location>
</feature>